<name>A0A0J7K990_LASNI</name>
<evidence type="ECO:0000256" key="3">
    <source>
        <dbReference type="ARBA" id="ARBA00006958"/>
    </source>
</evidence>
<sequence length="293" mass="33602">MEEWIESFRMSKDSFLELCDLLRGELEPKPQFLVSREAISVQKQIAVALYKLASTAEYRVVGNVMSIHKSIDGTHIEIIPPKEGYRDFINRKGWPSYNMLAVVDHNGRFRNVVIKHPGSCHDAAVFKESTLYKNADTIIPQNTYNTNRMEVPFMIVGDPAYPLLSWLLKGFSGSLSAEEESFNVYLNSARVSVEMAFGRLKARWRILHKINCDYSFAPEVIAACCTLHNFVENKKDQFIMQWLEEVEQLEVLIPQPTANTCAEKDSVQGTILRNHIKQYLSENFPLRKALIRP</sequence>
<dbReference type="GO" id="GO:0016787">
    <property type="term" value="F:hydrolase activity"/>
    <property type="evidence" value="ECO:0007669"/>
    <property type="project" value="UniProtKB-KW"/>
</dbReference>
<comment type="caution">
    <text evidence="9">The sequence shown here is derived from an EMBL/GenBank/DDBJ whole genome shotgun (WGS) entry which is preliminary data.</text>
</comment>
<proteinExistence type="inferred from homology"/>
<dbReference type="GO" id="GO:0004518">
    <property type="term" value="F:nuclease activity"/>
    <property type="evidence" value="ECO:0007669"/>
    <property type="project" value="UniProtKB-KW"/>
</dbReference>
<keyword evidence="4" id="KW-0540">Nuclease</keyword>
<dbReference type="STRING" id="67767.A0A0J7K990"/>
<reference evidence="9 10" key="1">
    <citation type="submission" date="2015-04" db="EMBL/GenBank/DDBJ databases">
        <title>Lasius niger genome sequencing.</title>
        <authorList>
            <person name="Konorov E.A."/>
            <person name="Nikitin M.A."/>
            <person name="Kirill M.V."/>
            <person name="Chang P."/>
        </authorList>
    </citation>
    <scope>NUCLEOTIDE SEQUENCE [LARGE SCALE GENOMIC DNA]</scope>
    <source>
        <tissue evidence="9">Whole</tissue>
    </source>
</reference>
<dbReference type="Proteomes" id="UP000036403">
    <property type="component" value="Unassembled WGS sequence"/>
</dbReference>
<dbReference type="EMBL" id="LBMM01011409">
    <property type="protein sequence ID" value="KMQ86859.1"/>
    <property type="molecule type" value="Genomic_DNA"/>
</dbReference>
<comment type="subcellular location">
    <subcellularLocation>
        <location evidence="2">Nucleus</location>
    </subcellularLocation>
</comment>
<keyword evidence="5" id="KW-0479">Metal-binding</keyword>
<dbReference type="PANTHER" id="PTHR22930:SF85">
    <property type="entry name" value="GH03217P-RELATED"/>
    <property type="match status" value="1"/>
</dbReference>
<comment type="cofactor">
    <cofactor evidence="1">
        <name>a divalent metal cation</name>
        <dbReference type="ChEBI" id="CHEBI:60240"/>
    </cofactor>
</comment>
<feature type="domain" description="DDE Tnp4" evidence="8">
    <location>
        <begin position="71"/>
        <end position="229"/>
    </location>
</feature>
<dbReference type="InterPro" id="IPR027806">
    <property type="entry name" value="HARBI1_dom"/>
</dbReference>
<dbReference type="GO" id="GO:0046872">
    <property type="term" value="F:metal ion binding"/>
    <property type="evidence" value="ECO:0007669"/>
    <property type="project" value="UniProtKB-KW"/>
</dbReference>
<organism evidence="9 10">
    <name type="scientific">Lasius niger</name>
    <name type="common">Black garden ant</name>
    <dbReference type="NCBI Taxonomy" id="67767"/>
    <lineage>
        <taxon>Eukaryota</taxon>
        <taxon>Metazoa</taxon>
        <taxon>Ecdysozoa</taxon>
        <taxon>Arthropoda</taxon>
        <taxon>Hexapoda</taxon>
        <taxon>Insecta</taxon>
        <taxon>Pterygota</taxon>
        <taxon>Neoptera</taxon>
        <taxon>Endopterygota</taxon>
        <taxon>Hymenoptera</taxon>
        <taxon>Apocrita</taxon>
        <taxon>Aculeata</taxon>
        <taxon>Formicoidea</taxon>
        <taxon>Formicidae</taxon>
        <taxon>Formicinae</taxon>
        <taxon>Lasius</taxon>
        <taxon>Lasius</taxon>
    </lineage>
</organism>
<dbReference type="PANTHER" id="PTHR22930">
    <property type="match status" value="1"/>
</dbReference>
<gene>
    <name evidence="9" type="ORF">RF55_14047</name>
</gene>
<evidence type="ECO:0000256" key="1">
    <source>
        <dbReference type="ARBA" id="ARBA00001968"/>
    </source>
</evidence>
<evidence type="ECO:0000313" key="9">
    <source>
        <dbReference type="EMBL" id="KMQ86859.1"/>
    </source>
</evidence>
<dbReference type="InterPro" id="IPR045249">
    <property type="entry name" value="HARBI1-like"/>
</dbReference>
<dbReference type="Pfam" id="PF13359">
    <property type="entry name" value="DDE_Tnp_4"/>
    <property type="match status" value="1"/>
</dbReference>
<evidence type="ECO:0000256" key="4">
    <source>
        <dbReference type="ARBA" id="ARBA00022722"/>
    </source>
</evidence>
<comment type="similarity">
    <text evidence="3">Belongs to the HARBI1 family.</text>
</comment>
<keyword evidence="6" id="KW-0378">Hydrolase</keyword>
<dbReference type="GO" id="GO:0005634">
    <property type="term" value="C:nucleus"/>
    <property type="evidence" value="ECO:0007669"/>
    <property type="project" value="UniProtKB-SubCell"/>
</dbReference>
<evidence type="ECO:0000256" key="6">
    <source>
        <dbReference type="ARBA" id="ARBA00022801"/>
    </source>
</evidence>
<evidence type="ECO:0000256" key="2">
    <source>
        <dbReference type="ARBA" id="ARBA00004123"/>
    </source>
</evidence>
<evidence type="ECO:0000256" key="7">
    <source>
        <dbReference type="ARBA" id="ARBA00023242"/>
    </source>
</evidence>
<evidence type="ECO:0000313" key="10">
    <source>
        <dbReference type="Proteomes" id="UP000036403"/>
    </source>
</evidence>
<keyword evidence="7" id="KW-0539">Nucleus</keyword>
<dbReference type="OrthoDB" id="2668416at2759"/>
<dbReference type="PaxDb" id="67767-A0A0J7K990"/>
<keyword evidence="10" id="KW-1185">Reference proteome</keyword>
<protein>
    <submittedName>
        <fullName evidence="9">Nuclease harbi1-like protein</fullName>
    </submittedName>
</protein>
<accession>A0A0J7K990</accession>
<dbReference type="AlphaFoldDB" id="A0A0J7K990"/>
<evidence type="ECO:0000256" key="5">
    <source>
        <dbReference type="ARBA" id="ARBA00022723"/>
    </source>
</evidence>
<evidence type="ECO:0000259" key="8">
    <source>
        <dbReference type="Pfam" id="PF13359"/>
    </source>
</evidence>